<organism evidence="2 3">
    <name type="scientific">Botrimarina mediterranea</name>
    <dbReference type="NCBI Taxonomy" id="2528022"/>
    <lineage>
        <taxon>Bacteria</taxon>
        <taxon>Pseudomonadati</taxon>
        <taxon>Planctomycetota</taxon>
        <taxon>Planctomycetia</taxon>
        <taxon>Pirellulales</taxon>
        <taxon>Lacipirellulaceae</taxon>
        <taxon>Botrimarina</taxon>
    </lineage>
</organism>
<keyword evidence="1" id="KW-0812">Transmembrane</keyword>
<feature type="transmembrane region" description="Helical" evidence="1">
    <location>
        <begin position="94"/>
        <end position="123"/>
    </location>
</feature>
<feature type="transmembrane region" description="Helical" evidence="1">
    <location>
        <begin position="143"/>
        <end position="165"/>
    </location>
</feature>
<feature type="transmembrane region" description="Helical" evidence="1">
    <location>
        <begin position="213"/>
        <end position="241"/>
    </location>
</feature>
<dbReference type="RefSeq" id="WP_145116754.1">
    <property type="nucleotide sequence ID" value="NZ_CP036349.1"/>
</dbReference>
<reference evidence="2 3" key="1">
    <citation type="submission" date="2019-02" db="EMBL/GenBank/DDBJ databases">
        <title>Deep-cultivation of Planctomycetes and their phenomic and genomic characterization uncovers novel biology.</title>
        <authorList>
            <person name="Wiegand S."/>
            <person name="Jogler M."/>
            <person name="Boedeker C."/>
            <person name="Pinto D."/>
            <person name="Vollmers J."/>
            <person name="Rivas-Marin E."/>
            <person name="Kohn T."/>
            <person name="Peeters S.H."/>
            <person name="Heuer A."/>
            <person name="Rast P."/>
            <person name="Oberbeckmann S."/>
            <person name="Bunk B."/>
            <person name="Jeske O."/>
            <person name="Meyerdierks A."/>
            <person name="Storesund J.E."/>
            <person name="Kallscheuer N."/>
            <person name="Luecker S."/>
            <person name="Lage O.M."/>
            <person name="Pohl T."/>
            <person name="Merkel B.J."/>
            <person name="Hornburger P."/>
            <person name="Mueller R.-W."/>
            <person name="Bruemmer F."/>
            <person name="Labrenz M."/>
            <person name="Spormann A.M."/>
            <person name="Op den Camp H."/>
            <person name="Overmann J."/>
            <person name="Amann R."/>
            <person name="Jetten M.S.M."/>
            <person name="Mascher T."/>
            <person name="Medema M.H."/>
            <person name="Devos D.P."/>
            <person name="Kaster A.-K."/>
            <person name="Ovreas L."/>
            <person name="Rohde M."/>
            <person name="Galperin M.Y."/>
            <person name="Jogler C."/>
        </authorList>
    </citation>
    <scope>NUCLEOTIDE SEQUENCE [LARGE SCALE GENOMIC DNA]</scope>
    <source>
        <strain evidence="2 3">Spa11</strain>
    </source>
</reference>
<protein>
    <recommendedName>
        <fullName evidence="4">Quinol:cytochrome C oxidoreductase</fullName>
    </recommendedName>
</protein>
<evidence type="ECO:0000313" key="3">
    <source>
        <dbReference type="Proteomes" id="UP000316426"/>
    </source>
</evidence>
<evidence type="ECO:0000313" key="2">
    <source>
        <dbReference type="EMBL" id="QDV76303.1"/>
    </source>
</evidence>
<proteinExistence type="predicted"/>
<keyword evidence="1" id="KW-0472">Membrane</keyword>
<keyword evidence="3" id="KW-1185">Reference proteome</keyword>
<keyword evidence="1" id="KW-1133">Transmembrane helix</keyword>
<dbReference type="KEGG" id="bmei:Spa11_45330"/>
<feature type="transmembrane region" description="Helical" evidence="1">
    <location>
        <begin position="364"/>
        <end position="384"/>
    </location>
</feature>
<feature type="transmembrane region" description="Helical" evidence="1">
    <location>
        <begin position="23"/>
        <end position="45"/>
    </location>
</feature>
<feature type="transmembrane region" description="Helical" evidence="1">
    <location>
        <begin position="185"/>
        <end position="207"/>
    </location>
</feature>
<evidence type="ECO:0000256" key="1">
    <source>
        <dbReference type="SAM" id="Phobius"/>
    </source>
</evidence>
<evidence type="ECO:0008006" key="4">
    <source>
        <dbReference type="Google" id="ProtNLM"/>
    </source>
</evidence>
<feature type="transmembrane region" description="Helical" evidence="1">
    <location>
        <begin position="51"/>
        <end position="73"/>
    </location>
</feature>
<sequence length="409" mass="46158">MASLVNADITEIRQASAGLAGAGFLWGAVGVAVLAVGAVIGYATGSWAQFAHAYLLAVMYVTSLGVGGLFFVLAHHLTGGRWGTTVRRLSEITAGTLVVSFGLYLLIILFSVIAGSDALYPWVNRPMVESDPILRSKMHYLEPTWFTIRACVYYLLWIAMAWTMLGISTRQDSSEPLRRAKAMQWYSGPMMLVYALSMNFAAFDFMMSLAPHWFSTMFGVIFFAGSFGVFLAFLLMLSVFLQDRGILTQSITTEHYHDIAKLMFAFVVFWAYVSFSQYMLIWYAAIPEETFWFDIRQQGVWLYWGLALILVHFFIPFLGFMSKRVRRNKRMMFFWAGWMLVAHWIDLAYIILPQVRTDGSVGMTVVMGLITTAGALGVFTWAWMSVAAGRWLLPVQDPRLPIALSYHNH</sequence>
<feature type="transmembrane region" description="Helical" evidence="1">
    <location>
        <begin position="332"/>
        <end position="352"/>
    </location>
</feature>
<name>A0A518KEV3_9BACT</name>
<dbReference type="PANTHER" id="PTHR43044:SF1">
    <property type="entry name" value="QUINOL:CYTOCHROME C OXIDOREDUCTASE QUINONE-BINDING SUBUNIT 2"/>
    <property type="match status" value="1"/>
</dbReference>
<dbReference type="AlphaFoldDB" id="A0A518KEV3"/>
<feature type="transmembrane region" description="Helical" evidence="1">
    <location>
        <begin position="262"/>
        <end position="281"/>
    </location>
</feature>
<dbReference type="PANTHER" id="PTHR43044">
    <property type="match status" value="1"/>
</dbReference>
<dbReference type="Proteomes" id="UP000316426">
    <property type="component" value="Chromosome"/>
</dbReference>
<gene>
    <name evidence="2" type="ORF">Spa11_45330</name>
</gene>
<dbReference type="EMBL" id="CP036349">
    <property type="protein sequence ID" value="QDV76303.1"/>
    <property type="molecule type" value="Genomic_DNA"/>
</dbReference>
<accession>A0A518KEV3</accession>
<feature type="transmembrane region" description="Helical" evidence="1">
    <location>
        <begin position="301"/>
        <end position="320"/>
    </location>
</feature>